<evidence type="ECO:0000256" key="5">
    <source>
        <dbReference type="SAM" id="SignalP"/>
    </source>
</evidence>
<keyword evidence="3 6" id="KW-0326">Glycosidase</keyword>
<name>A0ABD1G788_SALDI</name>
<evidence type="ECO:0000313" key="7">
    <source>
        <dbReference type="Proteomes" id="UP001567538"/>
    </source>
</evidence>
<keyword evidence="5" id="KW-0732">Signal</keyword>
<dbReference type="Proteomes" id="UP001567538">
    <property type="component" value="Unassembled WGS sequence"/>
</dbReference>
<dbReference type="FunFam" id="3.20.20.80:FF:000020">
    <property type="entry name" value="Beta-glucosidase 12"/>
    <property type="match status" value="1"/>
</dbReference>
<feature type="signal peptide" evidence="5">
    <location>
        <begin position="1"/>
        <end position="24"/>
    </location>
</feature>
<dbReference type="Pfam" id="PF00232">
    <property type="entry name" value="Glyco_hydro_1"/>
    <property type="match status" value="1"/>
</dbReference>
<sequence>MASHFVLVFLFLFLFLLLVCLVCSESVIVIASSQSINESNPNSKLPLHQYGFSDGDFENRDKILDSWSILNHEFSGYDNSLQFNRNSLPPDFIFGTASSAYQYEGAAFEGGKGKSIWDTFSHTPGKISDGTNGDVATNFYNLYKDDVKLLKILGVDAFRLSISWPRILPHGKLSGGVNKEGIAFYSNLLNELIANGITPFVTLFHWDVPQALEDDYGGFLSPLIIDDFRDFAEVCFKEFGDRIRHWITVNEAYMFSLTGYDGGLYGQLAPGRCSSCSQGDSAIEPYVVARHLLLSHATTVKLYRHKYQTIQKGEIGITLISNWFVPYSSTDLDIKAAERALEFMYGWFMNPIVEGDYPAVMHSIVKNRLPKFTEEERSMLKGSFDFIGLNYYTANYAKHISTPNPIISCSTDNMVHLSLDIDGVPIGDPTAVSLLCIYPRGLHDILLYTKQKYNISKVIYVTETGIGDVYNSSIEDQQRIDYYYDYIRAVQQAIEKGVNVKGFFAWSFLDNFEWALGYSVRFGLYYVDYENGIKRIPKRSAFWFMSFLNYN</sequence>
<evidence type="ECO:0000313" key="6">
    <source>
        <dbReference type="EMBL" id="KAL1539992.1"/>
    </source>
</evidence>
<evidence type="ECO:0000256" key="2">
    <source>
        <dbReference type="ARBA" id="ARBA00022801"/>
    </source>
</evidence>
<dbReference type="Gene3D" id="3.20.20.80">
    <property type="entry name" value="Glycosidases"/>
    <property type="match status" value="1"/>
</dbReference>
<dbReference type="PROSITE" id="PS00653">
    <property type="entry name" value="GLYCOSYL_HYDROL_F1_2"/>
    <property type="match status" value="1"/>
</dbReference>
<dbReference type="GO" id="GO:0008422">
    <property type="term" value="F:beta-glucosidase activity"/>
    <property type="evidence" value="ECO:0007669"/>
    <property type="project" value="UniProtKB-EC"/>
</dbReference>
<organism evidence="6 7">
    <name type="scientific">Salvia divinorum</name>
    <name type="common">Maria pastora</name>
    <name type="synonym">Diviner's sage</name>
    <dbReference type="NCBI Taxonomy" id="28513"/>
    <lineage>
        <taxon>Eukaryota</taxon>
        <taxon>Viridiplantae</taxon>
        <taxon>Streptophyta</taxon>
        <taxon>Embryophyta</taxon>
        <taxon>Tracheophyta</taxon>
        <taxon>Spermatophyta</taxon>
        <taxon>Magnoliopsida</taxon>
        <taxon>eudicotyledons</taxon>
        <taxon>Gunneridae</taxon>
        <taxon>Pentapetalae</taxon>
        <taxon>asterids</taxon>
        <taxon>lamiids</taxon>
        <taxon>Lamiales</taxon>
        <taxon>Lamiaceae</taxon>
        <taxon>Nepetoideae</taxon>
        <taxon>Mentheae</taxon>
        <taxon>Salviinae</taxon>
        <taxon>Salvia</taxon>
        <taxon>Salvia subgen. Calosphace</taxon>
    </lineage>
</organism>
<dbReference type="AlphaFoldDB" id="A0ABD1G788"/>
<dbReference type="PANTHER" id="PTHR10353:SF318">
    <property type="entry name" value="BETA-GLUCOSIDASE 31-RELATED"/>
    <property type="match status" value="1"/>
</dbReference>
<dbReference type="InterPro" id="IPR001360">
    <property type="entry name" value="Glyco_hydro_1"/>
</dbReference>
<keyword evidence="2 6" id="KW-0378">Hydrolase</keyword>
<gene>
    <name evidence="6" type="ORF">AAHA92_24411</name>
</gene>
<dbReference type="EMBL" id="JBEAFC010000009">
    <property type="protein sequence ID" value="KAL1539992.1"/>
    <property type="molecule type" value="Genomic_DNA"/>
</dbReference>
<proteinExistence type="inferred from homology"/>
<feature type="chain" id="PRO_5044767226" evidence="5">
    <location>
        <begin position="25"/>
        <end position="551"/>
    </location>
</feature>
<evidence type="ECO:0000256" key="3">
    <source>
        <dbReference type="ARBA" id="ARBA00023295"/>
    </source>
</evidence>
<comment type="caution">
    <text evidence="6">The sequence shown here is derived from an EMBL/GenBank/DDBJ whole genome shotgun (WGS) entry which is preliminary data.</text>
</comment>
<comment type="similarity">
    <text evidence="1 4">Belongs to the glycosyl hydrolase 1 family.</text>
</comment>
<dbReference type="SUPFAM" id="SSF51445">
    <property type="entry name" value="(Trans)glycosidases"/>
    <property type="match status" value="1"/>
</dbReference>
<protein>
    <submittedName>
        <fullName evidence="6">Beta-glucosidase</fullName>
        <ecNumber evidence="6">3.2.1.21</ecNumber>
    </submittedName>
</protein>
<evidence type="ECO:0000256" key="1">
    <source>
        <dbReference type="ARBA" id="ARBA00010838"/>
    </source>
</evidence>
<dbReference type="InterPro" id="IPR017853">
    <property type="entry name" value="GH"/>
</dbReference>
<reference evidence="6 7" key="1">
    <citation type="submission" date="2024-06" db="EMBL/GenBank/DDBJ databases">
        <title>A chromosome level genome sequence of Diviner's sage (Salvia divinorum).</title>
        <authorList>
            <person name="Ford S.A."/>
            <person name="Ro D.-K."/>
            <person name="Ness R.W."/>
            <person name="Phillips M.A."/>
        </authorList>
    </citation>
    <scope>NUCLEOTIDE SEQUENCE [LARGE SCALE GENOMIC DNA]</scope>
    <source>
        <strain evidence="6">SAF-2024a</strain>
        <tissue evidence="6">Leaf</tissue>
    </source>
</reference>
<dbReference type="PRINTS" id="PR00131">
    <property type="entry name" value="GLHYDRLASE1"/>
</dbReference>
<evidence type="ECO:0000256" key="4">
    <source>
        <dbReference type="RuleBase" id="RU003690"/>
    </source>
</evidence>
<keyword evidence="7" id="KW-1185">Reference proteome</keyword>
<dbReference type="InterPro" id="IPR033132">
    <property type="entry name" value="GH_1_N_CS"/>
</dbReference>
<dbReference type="PANTHER" id="PTHR10353">
    <property type="entry name" value="GLYCOSYL HYDROLASE"/>
    <property type="match status" value="1"/>
</dbReference>
<accession>A0ABD1G788</accession>
<dbReference type="EC" id="3.2.1.21" evidence="6"/>